<gene>
    <name evidence="2" type="ORF">TBK1r_70620</name>
</gene>
<dbReference type="EMBL" id="CP036432">
    <property type="protein sequence ID" value="QDV88030.1"/>
    <property type="molecule type" value="Genomic_DNA"/>
</dbReference>
<name>A0ABX5Y4B3_9BACT</name>
<sequence>MMGWQNDGVGNGNWLNYCFAPIILPLPADLFIILPDIILPPLLSRVAGARPLPEFRDLQVAEQHVGLRVVSLDHDGSR</sequence>
<reference evidence="2 3" key="1">
    <citation type="submission" date="2019-02" db="EMBL/GenBank/DDBJ databases">
        <title>Deep-cultivation of Planctomycetes and their phenomic and genomic characterization uncovers novel biology.</title>
        <authorList>
            <person name="Wiegand S."/>
            <person name="Jogler M."/>
            <person name="Boedeker C."/>
            <person name="Pinto D."/>
            <person name="Vollmers J."/>
            <person name="Rivas-Marin E."/>
            <person name="Kohn T."/>
            <person name="Peeters S.H."/>
            <person name="Heuer A."/>
            <person name="Rast P."/>
            <person name="Oberbeckmann S."/>
            <person name="Bunk B."/>
            <person name="Jeske O."/>
            <person name="Meyerdierks A."/>
            <person name="Storesund J.E."/>
            <person name="Kallscheuer N."/>
            <person name="Luecker S."/>
            <person name="Lage O.M."/>
            <person name="Pohl T."/>
            <person name="Merkel B.J."/>
            <person name="Hornburger P."/>
            <person name="Mueller R.-W."/>
            <person name="Bruemmer F."/>
            <person name="Labrenz M."/>
            <person name="Spormann A.M."/>
            <person name="Op den Camp H."/>
            <person name="Overmann J."/>
            <person name="Amann R."/>
            <person name="Jetten M.S.M."/>
            <person name="Mascher T."/>
            <person name="Medema M.H."/>
            <person name="Devos D.P."/>
            <person name="Kaster A.-K."/>
            <person name="Ovreas L."/>
            <person name="Rohde M."/>
            <person name="Galperin M.Y."/>
            <person name="Jogler C."/>
        </authorList>
    </citation>
    <scope>NUCLEOTIDE SEQUENCE [LARGE SCALE GENOMIC DNA]</scope>
    <source>
        <strain evidence="2 3">TBK1r</strain>
    </source>
</reference>
<keyword evidence="1" id="KW-0812">Transmembrane</keyword>
<dbReference type="Proteomes" id="UP000318081">
    <property type="component" value="Chromosome"/>
</dbReference>
<evidence type="ECO:0000256" key="1">
    <source>
        <dbReference type="SAM" id="Phobius"/>
    </source>
</evidence>
<keyword evidence="3" id="KW-1185">Reference proteome</keyword>
<feature type="transmembrane region" description="Helical" evidence="1">
    <location>
        <begin position="14"/>
        <end position="34"/>
    </location>
</feature>
<evidence type="ECO:0000313" key="2">
    <source>
        <dbReference type="EMBL" id="QDV88030.1"/>
    </source>
</evidence>
<evidence type="ECO:0000313" key="3">
    <source>
        <dbReference type="Proteomes" id="UP000318081"/>
    </source>
</evidence>
<organism evidence="2 3">
    <name type="scientific">Stieleria magnilauensis</name>
    <dbReference type="NCBI Taxonomy" id="2527963"/>
    <lineage>
        <taxon>Bacteria</taxon>
        <taxon>Pseudomonadati</taxon>
        <taxon>Planctomycetota</taxon>
        <taxon>Planctomycetia</taxon>
        <taxon>Pirellulales</taxon>
        <taxon>Pirellulaceae</taxon>
        <taxon>Stieleria</taxon>
    </lineage>
</organism>
<proteinExistence type="predicted"/>
<accession>A0ABX5Y4B3</accession>
<protein>
    <submittedName>
        <fullName evidence="2">Uncharacterized protein</fullName>
    </submittedName>
</protein>
<keyword evidence="1" id="KW-0472">Membrane</keyword>
<keyword evidence="1" id="KW-1133">Transmembrane helix</keyword>